<protein>
    <submittedName>
        <fullName evidence="3">Uncharacterized protein</fullName>
    </submittedName>
</protein>
<feature type="signal peptide" evidence="2">
    <location>
        <begin position="1"/>
        <end position="27"/>
    </location>
</feature>
<evidence type="ECO:0000256" key="1">
    <source>
        <dbReference type="SAM" id="Phobius"/>
    </source>
</evidence>
<feature type="transmembrane region" description="Helical" evidence="1">
    <location>
        <begin position="87"/>
        <end position="110"/>
    </location>
</feature>
<sequence>MKNYMLYTLSICLISALSFLLTEKAFSQTDQKGGNTTYVKGVTPGRAKALMAVAVGLTSLIVGLSARRRAVRQIGPGKGKNGAMVALILGLAGIILSILHLSTSVGAVFGSGSGKAGAIVALILSLIGITFSWLALRYKKIDTNLN</sequence>
<gene>
    <name evidence="3" type="ORF">IRJ18_15215</name>
</gene>
<feature type="transmembrane region" description="Helical" evidence="1">
    <location>
        <begin position="49"/>
        <end position="66"/>
    </location>
</feature>
<dbReference type="RefSeq" id="WP_194107169.1">
    <property type="nucleotide sequence ID" value="NZ_JADFFM010000002.1"/>
</dbReference>
<name>A0ABR9XJZ0_9SPHI</name>
<comment type="caution">
    <text evidence="3">The sequence shown here is derived from an EMBL/GenBank/DDBJ whole genome shotgun (WGS) entry which is preliminary data.</text>
</comment>
<reference evidence="3 4" key="1">
    <citation type="submission" date="2020-10" db="EMBL/GenBank/DDBJ databases">
        <title>Mucilaginibacter mali sp. nov., isolated from rhizosphere soil of apple orchard.</title>
        <authorList>
            <person name="Lee J.-S."/>
            <person name="Kim H.S."/>
            <person name="Kim J.-S."/>
        </authorList>
    </citation>
    <scope>NUCLEOTIDE SEQUENCE [LARGE SCALE GENOMIC DNA]</scope>
    <source>
        <strain evidence="3 4">KCTC 23157</strain>
    </source>
</reference>
<dbReference type="Proteomes" id="UP000632774">
    <property type="component" value="Unassembled WGS sequence"/>
</dbReference>
<feature type="chain" id="PRO_5045361958" evidence="2">
    <location>
        <begin position="28"/>
        <end position="146"/>
    </location>
</feature>
<feature type="transmembrane region" description="Helical" evidence="1">
    <location>
        <begin position="116"/>
        <end position="136"/>
    </location>
</feature>
<keyword evidence="1" id="KW-0812">Transmembrane</keyword>
<evidence type="ECO:0000256" key="2">
    <source>
        <dbReference type="SAM" id="SignalP"/>
    </source>
</evidence>
<organism evidence="3 4">
    <name type="scientific">Mucilaginibacter boryungensis</name>
    <dbReference type="NCBI Taxonomy" id="768480"/>
    <lineage>
        <taxon>Bacteria</taxon>
        <taxon>Pseudomonadati</taxon>
        <taxon>Bacteroidota</taxon>
        <taxon>Sphingobacteriia</taxon>
        <taxon>Sphingobacteriales</taxon>
        <taxon>Sphingobacteriaceae</taxon>
        <taxon>Mucilaginibacter</taxon>
    </lineage>
</organism>
<evidence type="ECO:0000313" key="4">
    <source>
        <dbReference type="Proteomes" id="UP000632774"/>
    </source>
</evidence>
<keyword evidence="4" id="KW-1185">Reference proteome</keyword>
<keyword evidence="2" id="KW-0732">Signal</keyword>
<dbReference type="EMBL" id="JADFFM010000002">
    <property type="protein sequence ID" value="MBE9667722.1"/>
    <property type="molecule type" value="Genomic_DNA"/>
</dbReference>
<proteinExistence type="predicted"/>
<keyword evidence="1" id="KW-1133">Transmembrane helix</keyword>
<accession>A0ABR9XJZ0</accession>
<keyword evidence="1" id="KW-0472">Membrane</keyword>
<evidence type="ECO:0000313" key="3">
    <source>
        <dbReference type="EMBL" id="MBE9667722.1"/>
    </source>
</evidence>
<dbReference type="InterPro" id="IPR045770">
    <property type="entry name" value="DUF6223"/>
</dbReference>
<dbReference type="Pfam" id="PF19733">
    <property type="entry name" value="DUF6223"/>
    <property type="match status" value="1"/>
</dbReference>